<dbReference type="Proteomes" id="UP001596071">
    <property type="component" value="Unassembled WGS sequence"/>
</dbReference>
<comment type="caution">
    <text evidence="2">The sequence shown here is derived from an EMBL/GenBank/DDBJ whole genome shotgun (WGS) entry which is preliminary data.</text>
</comment>
<dbReference type="EMBL" id="JBHSNP010000002">
    <property type="protein sequence ID" value="MFC5602078.1"/>
    <property type="molecule type" value="Genomic_DNA"/>
</dbReference>
<dbReference type="RefSeq" id="WP_381441779.1">
    <property type="nucleotide sequence ID" value="NZ_JBHSNP010000002.1"/>
</dbReference>
<dbReference type="PANTHER" id="PTHR43155">
    <property type="entry name" value="CYCLIC DI-GMP PHOSPHODIESTERASE PA4108-RELATED"/>
    <property type="match status" value="1"/>
</dbReference>
<dbReference type="InterPro" id="IPR037522">
    <property type="entry name" value="HD_GYP_dom"/>
</dbReference>
<dbReference type="CDD" id="cd00077">
    <property type="entry name" value="HDc"/>
    <property type="match status" value="1"/>
</dbReference>
<dbReference type="EC" id="3.1.4.-" evidence="2"/>
<reference evidence="3" key="1">
    <citation type="journal article" date="2019" name="Int. J. Syst. Evol. Microbiol.">
        <title>The Global Catalogue of Microorganisms (GCM) 10K type strain sequencing project: providing services to taxonomists for standard genome sequencing and annotation.</title>
        <authorList>
            <consortium name="The Broad Institute Genomics Platform"/>
            <consortium name="The Broad Institute Genome Sequencing Center for Infectious Disease"/>
            <person name="Wu L."/>
            <person name="Ma J."/>
        </authorList>
    </citation>
    <scope>NUCLEOTIDE SEQUENCE [LARGE SCALE GENOMIC DNA]</scope>
    <source>
        <strain evidence="3">KACC 11299</strain>
    </source>
</reference>
<evidence type="ECO:0000313" key="3">
    <source>
        <dbReference type="Proteomes" id="UP001596071"/>
    </source>
</evidence>
<dbReference type="GO" id="GO:0016787">
    <property type="term" value="F:hydrolase activity"/>
    <property type="evidence" value="ECO:0007669"/>
    <property type="project" value="UniProtKB-KW"/>
</dbReference>
<sequence length="309" mass="35406">MGKTRNCSQRQTDGQYPVLRMTSGKITLMGRWNNVAEALFSVCEGGSFCAQYNPENTIVETYTLLDGNVEIEYRGNRTKMEIGETLDASCYDKVVTFYGTSDAEILMKMDADFYEQLFFETLTLQNEMDAVSQVDGYTYHHCDRIRQYAIEVWKRMDRPKESLKLLRWGSFFHDIGKLAIPLEILNKPGKLTPEEWETMKSHSLIGANIMRAHPVEWLKDAAFIVEQHHERYDGKGYPYGLKEDEISIEAAIVSVVDAYDAMTTERVYKQAMTAEEAIAELESGKGAQFHPAVVDRFIELFLENKLARI</sequence>
<proteinExistence type="predicted"/>
<feature type="domain" description="HD-GYP" evidence="1">
    <location>
        <begin position="116"/>
        <end position="309"/>
    </location>
</feature>
<keyword evidence="2" id="KW-0378">Hydrolase</keyword>
<dbReference type="InterPro" id="IPR006675">
    <property type="entry name" value="HDIG_dom"/>
</dbReference>
<organism evidence="2 3">
    <name type="scientific">Sporosarcina koreensis</name>
    <dbReference type="NCBI Taxonomy" id="334735"/>
    <lineage>
        <taxon>Bacteria</taxon>
        <taxon>Bacillati</taxon>
        <taxon>Bacillota</taxon>
        <taxon>Bacilli</taxon>
        <taxon>Bacillales</taxon>
        <taxon>Caryophanaceae</taxon>
        <taxon>Sporosarcina</taxon>
    </lineage>
</organism>
<dbReference type="SMART" id="SM00471">
    <property type="entry name" value="HDc"/>
    <property type="match status" value="1"/>
</dbReference>
<dbReference type="NCBIfam" id="TIGR00277">
    <property type="entry name" value="HDIG"/>
    <property type="match status" value="1"/>
</dbReference>
<evidence type="ECO:0000313" key="2">
    <source>
        <dbReference type="EMBL" id="MFC5602078.1"/>
    </source>
</evidence>
<dbReference type="InterPro" id="IPR003607">
    <property type="entry name" value="HD/PDEase_dom"/>
</dbReference>
<name>A0ABW0TW64_9BACL</name>
<dbReference type="PROSITE" id="PS51832">
    <property type="entry name" value="HD_GYP"/>
    <property type="match status" value="1"/>
</dbReference>
<dbReference type="SUPFAM" id="SSF109604">
    <property type="entry name" value="HD-domain/PDEase-like"/>
    <property type="match status" value="1"/>
</dbReference>
<evidence type="ECO:0000259" key="1">
    <source>
        <dbReference type="PROSITE" id="PS51832"/>
    </source>
</evidence>
<dbReference type="Pfam" id="PF13487">
    <property type="entry name" value="HD_5"/>
    <property type="match status" value="1"/>
</dbReference>
<accession>A0ABW0TW64</accession>
<gene>
    <name evidence="2" type="ORF">ACFPTP_02205</name>
</gene>
<protein>
    <submittedName>
        <fullName evidence="2">HD-GYP domain-containing protein</fullName>
        <ecNumber evidence="2">3.1.4.-</ecNumber>
    </submittedName>
</protein>
<keyword evidence="3" id="KW-1185">Reference proteome</keyword>
<dbReference type="Gene3D" id="1.10.3210.10">
    <property type="entry name" value="Hypothetical protein af1432"/>
    <property type="match status" value="1"/>
</dbReference>